<keyword evidence="7" id="KW-0472">Membrane</keyword>
<evidence type="ECO:0000256" key="1">
    <source>
        <dbReference type="ARBA" id="ARBA00007613"/>
    </source>
</evidence>
<dbReference type="NCBIfam" id="TIGR01845">
    <property type="entry name" value="outer_NodT"/>
    <property type="match status" value="1"/>
</dbReference>
<dbReference type="PANTHER" id="PTHR30203:SF29">
    <property type="entry name" value="PROTEIN CYAE"/>
    <property type="match status" value="1"/>
</dbReference>
<keyword evidence="3 7" id="KW-0812">Transmembrane</keyword>
<evidence type="ECO:0000256" key="3">
    <source>
        <dbReference type="ARBA" id="ARBA00022692"/>
    </source>
</evidence>
<evidence type="ECO:0000256" key="4">
    <source>
        <dbReference type="ARBA" id="ARBA00023139"/>
    </source>
</evidence>
<keyword evidence="6 7" id="KW-0449">Lipoprotein</keyword>
<name>A0A1H1REW6_9GAMM</name>
<dbReference type="Proteomes" id="UP000243426">
    <property type="component" value="Chromosome I"/>
</dbReference>
<keyword evidence="8" id="KW-0175">Coiled coil</keyword>
<comment type="subcellular location">
    <subcellularLocation>
        <location evidence="7">Cell outer membrane</location>
        <topology evidence="7">Lipid-anchor</topology>
    </subcellularLocation>
</comment>
<feature type="coiled-coil region" evidence="8">
    <location>
        <begin position="398"/>
        <end position="425"/>
    </location>
</feature>
<dbReference type="EMBL" id="LT629748">
    <property type="protein sequence ID" value="SDS34317.1"/>
    <property type="molecule type" value="Genomic_DNA"/>
</dbReference>
<reference evidence="10" key="1">
    <citation type="submission" date="2016-10" db="EMBL/GenBank/DDBJ databases">
        <authorList>
            <person name="Varghese N."/>
            <person name="Submissions S."/>
        </authorList>
    </citation>
    <scope>NUCLEOTIDE SEQUENCE [LARGE SCALE GENOMIC DNA]</scope>
    <source>
        <strain evidence="10">2SM5</strain>
    </source>
</reference>
<comment type="similarity">
    <text evidence="1 7">Belongs to the outer membrane factor (OMF) (TC 1.B.17) family.</text>
</comment>
<evidence type="ECO:0000256" key="5">
    <source>
        <dbReference type="ARBA" id="ARBA00023237"/>
    </source>
</evidence>
<dbReference type="InterPro" id="IPR010131">
    <property type="entry name" value="MdtP/NodT-like"/>
</dbReference>
<keyword evidence="10" id="KW-1185">Reference proteome</keyword>
<organism evidence="9 10">
    <name type="scientific">Halopseudomonas litoralis</name>
    <dbReference type="NCBI Taxonomy" id="797277"/>
    <lineage>
        <taxon>Bacteria</taxon>
        <taxon>Pseudomonadati</taxon>
        <taxon>Pseudomonadota</taxon>
        <taxon>Gammaproteobacteria</taxon>
        <taxon>Pseudomonadales</taxon>
        <taxon>Pseudomonadaceae</taxon>
        <taxon>Halopseudomonas</taxon>
    </lineage>
</organism>
<keyword evidence="4 7" id="KW-0564">Palmitate</keyword>
<keyword evidence="7" id="KW-0732">Signal</keyword>
<dbReference type="PROSITE" id="PS51257">
    <property type="entry name" value="PROKAR_LIPOPROTEIN"/>
    <property type="match status" value="1"/>
</dbReference>
<dbReference type="STRING" id="797277.SAMN05216198_1737"/>
<keyword evidence="5" id="KW-0998">Cell outer membrane</keyword>
<accession>A0A1H1REW6</accession>
<evidence type="ECO:0000313" key="9">
    <source>
        <dbReference type="EMBL" id="SDS34317.1"/>
    </source>
</evidence>
<dbReference type="Pfam" id="PF02321">
    <property type="entry name" value="OEP"/>
    <property type="match status" value="2"/>
</dbReference>
<dbReference type="GO" id="GO:0015562">
    <property type="term" value="F:efflux transmembrane transporter activity"/>
    <property type="evidence" value="ECO:0007669"/>
    <property type="project" value="InterPro"/>
</dbReference>
<dbReference type="SUPFAM" id="SSF56954">
    <property type="entry name" value="Outer membrane efflux proteins (OEP)"/>
    <property type="match status" value="1"/>
</dbReference>
<feature type="coiled-coil region" evidence="8">
    <location>
        <begin position="226"/>
        <end position="260"/>
    </location>
</feature>
<dbReference type="AlphaFoldDB" id="A0A1H1REW6"/>
<keyword evidence="2 7" id="KW-1134">Transmembrane beta strand</keyword>
<evidence type="ECO:0000256" key="8">
    <source>
        <dbReference type="SAM" id="Coils"/>
    </source>
</evidence>
<proteinExistence type="inferred from homology"/>
<sequence length="484" mass="52243">MRSSIVTLSGLTMALVLGACSSVPEHAAPELPTQWFSRSQSESIAPEGLASWWQAFDDPLLASLVTRALQQNHDVELAMLRVASSRAQSRQSRAGLLPSIDLPGSASRQRIENDRDVPPGLLRDLGLDDDIRIETWELALQASWELDLFGATRARSQAAQQQVRSAEAEAIAARLAVAANTAQAYVQLRALQNQRELLTEGIDLAAQLQRIAGLLFDAGEVTRLDVESAAAEHATLQADLSELEINLAQASLALDTLLAQPPGSSARELSAHGTIPLASRPIPAGQPVDLLRRRPDLIAEAARLDATALQSLAARRDLFPTLAVQAALGRSGMALNDQLSSVSNFTRLGATLGLPIFDFGRRRAAIEMADVAGETRYVAYRQSLGDALEQVEQGLTAVDGQRRRLQALQRVLEHYQRTHELAQTSYRLGEANLQDVLNAQRGLLQGRQQRLAGRTALATAQVALFVALGGGWEAKVEEPTTAAR</sequence>
<dbReference type="OrthoDB" id="9770517at2"/>
<evidence type="ECO:0000313" key="10">
    <source>
        <dbReference type="Proteomes" id="UP000243426"/>
    </source>
</evidence>
<dbReference type="GO" id="GO:0009279">
    <property type="term" value="C:cell outer membrane"/>
    <property type="evidence" value="ECO:0007669"/>
    <property type="project" value="UniProtKB-SubCell"/>
</dbReference>
<dbReference type="PANTHER" id="PTHR30203">
    <property type="entry name" value="OUTER MEMBRANE CATION EFFLUX PROTEIN"/>
    <property type="match status" value="1"/>
</dbReference>
<evidence type="ECO:0000256" key="6">
    <source>
        <dbReference type="ARBA" id="ARBA00023288"/>
    </source>
</evidence>
<dbReference type="Gene3D" id="1.20.1600.10">
    <property type="entry name" value="Outer membrane efflux proteins (OEP)"/>
    <property type="match status" value="1"/>
</dbReference>
<feature type="signal peptide" evidence="7">
    <location>
        <begin position="1"/>
        <end position="27"/>
    </location>
</feature>
<dbReference type="InterPro" id="IPR003423">
    <property type="entry name" value="OMP_efflux"/>
</dbReference>
<dbReference type="RefSeq" id="WP_090272943.1">
    <property type="nucleotide sequence ID" value="NZ_LT629748.1"/>
</dbReference>
<gene>
    <name evidence="9" type="ORF">SAMN05216198_1737</name>
</gene>
<dbReference type="Gene3D" id="2.20.200.10">
    <property type="entry name" value="Outer membrane efflux proteins (OEP)"/>
    <property type="match status" value="1"/>
</dbReference>
<feature type="chain" id="PRO_5009029191" evidence="7">
    <location>
        <begin position="28"/>
        <end position="484"/>
    </location>
</feature>
<evidence type="ECO:0000256" key="7">
    <source>
        <dbReference type="RuleBase" id="RU362097"/>
    </source>
</evidence>
<evidence type="ECO:0000256" key="2">
    <source>
        <dbReference type="ARBA" id="ARBA00022452"/>
    </source>
</evidence>
<protein>
    <submittedName>
        <fullName evidence="9">Efflux transporter, outer membrane factor (OMF) lipoprotein, NodT family</fullName>
    </submittedName>
</protein>